<dbReference type="InterPro" id="IPR010213">
    <property type="entry name" value="TF_NusA"/>
</dbReference>
<feature type="domain" description="NusA-like second KH" evidence="10">
    <location>
        <begin position="279"/>
        <end position="339"/>
    </location>
</feature>
<dbReference type="Pfam" id="PF08529">
    <property type="entry name" value="NusA_N"/>
    <property type="match status" value="1"/>
</dbReference>
<dbReference type="PANTHER" id="PTHR22648:SF0">
    <property type="entry name" value="TRANSCRIPTION TERMINATION_ANTITERMINATION PROTEIN NUSA"/>
    <property type="match status" value="1"/>
</dbReference>
<dbReference type="NCBIfam" id="TIGR01953">
    <property type="entry name" value="NusA"/>
    <property type="match status" value="1"/>
</dbReference>
<name>A0AA45C652_9BACT</name>
<dbReference type="SUPFAM" id="SSF69705">
    <property type="entry name" value="Transcription factor NusA, N-terminal domain"/>
    <property type="match status" value="1"/>
</dbReference>
<evidence type="ECO:0000256" key="1">
    <source>
        <dbReference type="ARBA" id="ARBA00022472"/>
    </source>
</evidence>
<comment type="function">
    <text evidence="7">Participates in both transcription termination and antitermination.</text>
</comment>
<dbReference type="PANTHER" id="PTHR22648">
    <property type="entry name" value="TRANSCRIPTION TERMINATION FACTOR NUSA"/>
    <property type="match status" value="1"/>
</dbReference>
<dbReference type="PROSITE" id="PS50084">
    <property type="entry name" value="KH_TYPE_1"/>
    <property type="match status" value="1"/>
</dbReference>
<dbReference type="InterPro" id="IPR036555">
    <property type="entry name" value="NusA_N_sf"/>
</dbReference>
<dbReference type="RefSeq" id="WP_109605024.1">
    <property type="nucleotide sequence ID" value="NZ_JAMHJO010000015.1"/>
</dbReference>
<dbReference type="CDD" id="cd22529">
    <property type="entry name" value="KH-II_NusA_rpt2"/>
    <property type="match status" value="1"/>
</dbReference>
<dbReference type="Gene3D" id="3.30.1480.10">
    <property type="entry name" value="NusA, N-terminal domain"/>
    <property type="match status" value="1"/>
</dbReference>
<dbReference type="EMBL" id="QGGI01000011">
    <property type="protein sequence ID" value="PWJ91200.1"/>
    <property type="molecule type" value="Genomic_DNA"/>
</dbReference>
<evidence type="ECO:0000259" key="10">
    <source>
        <dbReference type="Pfam" id="PF26594"/>
    </source>
</evidence>
<evidence type="ECO:0000256" key="6">
    <source>
        <dbReference type="ARBA" id="ARBA00023163"/>
    </source>
</evidence>
<protein>
    <recommendedName>
        <fullName evidence="7">Transcription termination/antitermination protein NusA</fullName>
    </recommendedName>
</protein>
<keyword evidence="3 7" id="KW-0889">Transcription antitermination</keyword>
<keyword evidence="5 7" id="KW-0805">Transcription regulation</keyword>
<dbReference type="AlphaFoldDB" id="A0AA45C652"/>
<dbReference type="GO" id="GO:0005829">
    <property type="term" value="C:cytosol"/>
    <property type="evidence" value="ECO:0007669"/>
    <property type="project" value="TreeGrafter"/>
</dbReference>
<dbReference type="InterPro" id="IPR009019">
    <property type="entry name" value="KH_sf_prok-type"/>
</dbReference>
<dbReference type="Pfam" id="PF13184">
    <property type="entry name" value="KH_NusA_1st"/>
    <property type="match status" value="1"/>
</dbReference>
<dbReference type="GO" id="GO:0006353">
    <property type="term" value="P:DNA-templated transcription termination"/>
    <property type="evidence" value="ECO:0007669"/>
    <property type="project" value="UniProtKB-UniRule"/>
</dbReference>
<dbReference type="Gene3D" id="3.30.300.20">
    <property type="match status" value="2"/>
</dbReference>
<evidence type="ECO:0000313" key="11">
    <source>
        <dbReference type="EMBL" id="PWJ91200.1"/>
    </source>
</evidence>
<evidence type="ECO:0000259" key="8">
    <source>
        <dbReference type="Pfam" id="PF08529"/>
    </source>
</evidence>
<dbReference type="Gene3D" id="2.40.50.140">
    <property type="entry name" value="Nucleic acid-binding proteins"/>
    <property type="match status" value="1"/>
</dbReference>
<dbReference type="FunFam" id="3.30.300.20:FF:000005">
    <property type="entry name" value="Transcription termination/antitermination protein NusA"/>
    <property type="match status" value="1"/>
</dbReference>
<dbReference type="CDD" id="cd04455">
    <property type="entry name" value="S1_NusA"/>
    <property type="match status" value="1"/>
</dbReference>
<dbReference type="SUPFAM" id="SSF54814">
    <property type="entry name" value="Prokaryotic type KH domain (KH-domain type II)"/>
    <property type="match status" value="2"/>
</dbReference>
<evidence type="ECO:0000256" key="3">
    <source>
        <dbReference type="ARBA" id="ARBA00022814"/>
    </source>
</evidence>
<evidence type="ECO:0000313" key="12">
    <source>
        <dbReference type="Proteomes" id="UP000245921"/>
    </source>
</evidence>
<organism evidence="11 12">
    <name type="scientific">Oceanotoga teriensis</name>
    <dbReference type="NCBI Taxonomy" id="515440"/>
    <lineage>
        <taxon>Bacteria</taxon>
        <taxon>Thermotogati</taxon>
        <taxon>Thermotogota</taxon>
        <taxon>Thermotogae</taxon>
        <taxon>Petrotogales</taxon>
        <taxon>Petrotogaceae</taxon>
        <taxon>Oceanotoga</taxon>
    </lineage>
</organism>
<dbReference type="InterPro" id="IPR015946">
    <property type="entry name" value="KH_dom-like_a/b"/>
</dbReference>
<dbReference type="FunFam" id="3.30.300.20:FF:000002">
    <property type="entry name" value="Transcription termination/antitermination protein NusA"/>
    <property type="match status" value="1"/>
</dbReference>
<sequence>MNINLLEALDTFEKEKGISRDVLIDIILKSIKSAYKKNYGTKNVDVEMDNKFTKLNVYQVWQVVENVENLQEEMSLEEAKRINPKVQIGEEIRKKINLKKDFKRIAAQTAKQVILQNIKELEKKALFDKYVSLRNKITNAEVLKVADGYAEIRIGKLETKLPEKEIIPGEKLLQGDLIKVHVKDIQKTTKGPKILVTRTSPELIIELLTTIVPEIEENIVEIVKIYREPGIRTKIAVKSNDKDVDAVGACIGENSMRINELLNELKVEKVDIIQYSDNPEIFIKNALAPAEVKNISIDEENTQAVVYVPEDQFSLAIGKGGQTARTAAKITGWKIDIHTV</sequence>
<feature type="domain" description="Transcription factor NusA N-terminal" evidence="8">
    <location>
        <begin position="4"/>
        <end position="124"/>
    </location>
</feature>
<evidence type="ECO:0000256" key="7">
    <source>
        <dbReference type="HAMAP-Rule" id="MF_00945"/>
    </source>
</evidence>
<comment type="subcellular location">
    <subcellularLocation>
        <location evidence="7">Cytoplasm</location>
    </subcellularLocation>
</comment>
<dbReference type="InterPro" id="IPR058582">
    <property type="entry name" value="KH_NusA_2nd"/>
</dbReference>
<dbReference type="GO" id="GO:0003723">
    <property type="term" value="F:RNA binding"/>
    <property type="evidence" value="ECO:0007669"/>
    <property type="project" value="UniProtKB-UniRule"/>
</dbReference>
<dbReference type="HAMAP" id="MF_00945_B">
    <property type="entry name" value="NusA_B"/>
    <property type="match status" value="1"/>
</dbReference>
<keyword evidence="2 7" id="KW-0963">Cytoplasm</keyword>
<reference evidence="11 12" key="1">
    <citation type="submission" date="2018-05" db="EMBL/GenBank/DDBJ databases">
        <title>Genomic Encyclopedia of Type Strains, Phase IV (KMG-IV): sequencing the most valuable type-strain genomes for metagenomic binning, comparative biology and taxonomic classification.</title>
        <authorList>
            <person name="Goeker M."/>
        </authorList>
    </citation>
    <scope>NUCLEOTIDE SEQUENCE [LARGE SCALE GENOMIC DNA]</scope>
    <source>
        <strain evidence="11 12">DSM 24906</strain>
    </source>
</reference>
<dbReference type="GO" id="GO:0003700">
    <property type="term" value="F:DNA-binding transcription factor activity"/>
    <property type="evidence" value="ECO:0007669"/>
    <property type="project" value="InterPro"/>
</dbReference>
<comment type="caution">
    <text evidence="11">The sequence shown here is derived from an EMBL/GenBank/DDBJ whole genome shotgun (WGS) entry which is preliminary data.</text>
</comment>
<dbReference type="InterPro" id="IPR030842">
    <property type="entry name" value="TF_NusA_bacterial"/>
</dbReference>
<feature type="domain" description="Transcription factor NusA first KH" evidence="9">
    <location>
        <begin position="198"/>
        <end position="275"/>
    </location>
</feature>
<dbReference type="InterPro" id="IPR013735">
    <property type="entry name" value="TF_NusA_N"/>
</dbReference>
<dbReference type="GO" id="GO:0031564">
    <property type="term" value="P:transcription antitermination"/>
    <property type="evidence" value="ECO:0007669"/>
    <property type="project" value="UniProtKB-UniRule"/>
</dbReference>
<keyword evidence="12" id="KW-1185">Reference proteome</keyword>
<evidence type="ECO:0000259" key="9">
    <source>
        <dbReference type="Pfam" id="PF13184"/>
    </source>
</evidence>
<proteinExistence type="inferred from homology"/>
<dbReference type="InterPro" id="IPR025249">
    <property type="entry name" value="TF_NusA_KH_1st"/>
</dbReference>
<accession>A0AA45C652</accession>
<keyword evidence="4 7" id="KW-0694">RNA-binding</keyword>
<evidence type="ECO:0000256" key="4">
    <source>
        <dbReference type="ARBA" id="ARBA00022884"/>
    </source>
</evidence>
<dbReference type="SUPFAM" id="SSF50249">
    <property type="entry name" value="Nucleic acid-binding proteins"/>
    <property type="match status" value="1"/>
</dbReference>
<dbReference type="InterPro" id="IPR012340">
    <property type="entry name" value="NA-bd_OB-fold"/>
</dbReference>
<gene>
    <name evidence="7" type="primary">nusA</name>
    <name evidence="11" type="ORF">C7380_1111</name>
</gene>
<dbReference type="Proteomes" id="UP000245921">
    <property type="component" value="Unassembled WGS sequence"/>
</dbReference>
<evidence type="ECO:0000256" key="5">
    <source>
        <dbReference type="ARBA" id="ARBA00023015"/>
    </source>
</evidence>
<keyword evidence="1 7" id="KW-0806">Transcription termination</keyword>
<comment type="similarity">
    <text evidence="7">Belongs to the NusA family.</text>
</comment>
<keyword evidence="6 7" id="KW-0804">Transcription</keyword>
<comment type="subunit">
    <text evidence="7">Monomer. Binds directly to the core enzyme of the DNA-dependent RNA polymerase and to nascent RNA.</text>
</comment>
<evidence type="ECO:0000256" key="2">
    <source>
        <dbReference type="ARBA" id="ARBA00022490"/>
    </source>
</evidence>
<dbReference type="Pfam" id="PF26594">
    <property type="entry name" value="KH_NusA_2nd"/>
    <property type="match status" value="1"/>
</dbReference>